<dbReference type="Pfam" id="PF03551">
    <property type="entry name" value="PadR"/>
    <property type="match status" value="1"/>
</dbReference>
<dbReference type="InterPro" id="IPR036388">
    <property type="entry name" value="WH-like_DNA-bd_sf"/>
</dbReference>
<evidence type="ECO:0000259" key="1">
    <source>
        <dbReference type="Pfam" id="PF03551"/>
    </source>
</evidence>
<feature type="domain" description="Transcription regulator PadR N-terminal" evidence="1">
    <location>
        <begin position="21"/>
        <end position="94"/>
    </location>
</feature>
<dbReference type="AlphaFoldDB" id="A0A3E2XQ88"/>
<dbReference type="Proteomes" id="UP000261231">
    <property type="component" value="Unassembled WGS sequence"/>
</dbReference>
<sequence length="115" mass="13456">MDHSESPIILRLKKATTELLLLSLLDEEDMYGYQLASEIKQRSHELCACKETSLYPILNRLLEKDLVSTSNVVTEKKKIRVYYHLSETGKEYYEDMKKNYAAYITTVNNFLKLEV</sequence>
<evidence type="ECO:0000313" key="3">
    <source>
        <dbReference type="Proteomes" id="UP000261231"/>
    </source>
</evidence>
<dbReference type="EMBL" id="QVFD01000001">
    <property type="protein sequence ID" value="RGC51006.1"/>
    <property type="molecule type" value="Genomic_DNA"/>
</dbReference>
<gene>
    <name evidence="2" type="ORF">DW747_00430</name>
</gene>
<proteinExistence type="predicted"/>
<dbReference type="PANTHER" id="PTHR33169">
    <property type="entry name" value="PADR-FAMILY TRANSCRIPTIONAL REGULATOR"/>
    <property type="match status" value="1"/>
</dbReference>
<accession>A0A3E2XQ88</accession>
<name>A0A3E2XQ88_9FIRM</name>
<protein>
    <submittedName>
        <fullName evidence="2">PadR family transcriptional regulator</fullName>
    </submittedName>
</protein>
<dbReference type="InterPro" id="IPR005149">
    <property type="entry name" value="Tscrpt_reg_PadR_N"/>
</dbReference>
<dbReference type="SUPFAM" id="SSF46785">
    <property type="entry name" value="Winged helix' DNA-binding domain"/>
    <property type="match status" value="1"/>
</dbReference>
<reference evidence="2 3" key="1">
    <citation type="submission" date="2018-08" db="EMBL/GenBank/DDBJ databases">
        <title>A genome reference for cultivated species of the human gut microbiota.</title>
        <authorList>
            <person name="Zou Y."/>
            <person name="Xue W."/>
            <person name="Luo G."/>
        </authorList>
    </citation>
    <scope>NUCLEOTIDE SEQUENCE [LARGE SCALE GENOMIC DNA]</scope>
    <source>
        <strain evidence="2 3">AM28-39</strain>
    </source>
</reference>
<comment type="caution">
    <text evidence="2">The sequence shown here is derived from an EMBL/GenBank/DDBJ whole genome shotgun (WGS) entry which is preliminary data.</text>
</comment>
<dbReference type="Gene3D" id="1.10.10.10">
    <property type="entry name" value="Winged helix-like DNA-binding domain superfamily/Winged helix DNA-binding domain"/>
    <property type="match status" value="1"/>
</dbReference>
<dbReference type="InterPro" id="IPR052509">
    <property type="entry name" value="Metal_resp_DNA-bind_regulator"/>
</dbReference>
<dbReference type="RefSeq" id="WP_117538580.1">
    <property type="nucleotide sequence ID" value="NZ_JAQCWV010000002.1"/>
</dbReference>
<dbReference type="OrthoDB" id="9808017at2"/>
<keyword evidence="3" id="KW-1185">Reference proteome</keyword>
<evidence type="ECO:0000313" key="2">
    <source>
        <dbReference type="EMBL" id="RGC51006.1"/>
    </source>
</evidence>
<organism evidence="2 3">
    <name type="scientific">Coprococcus catus</name>
    <dbReference type="NCBI Taxonomy" id="116085"/>
    <lineage>
        <taxon>Bacteria</taxon>
        <taxon>Bacillati</taxon>
        <taxon>Bacillota</taxon>
        <taxon>Clostridia</taxon>
        <taxon>Lachnospirales</taxon>
        <taxon>Lachnospiraceae</taxon>
        <taxon>Coprococcus</taxon>
    </lineage>
</organism>
<dbReference type="PANTHER" id="PTHR33169:SF14">
    <property type="entry name" value="TRANSCRIPTIONAL REGULATOR RV3488"/>
    <property type="match status" value="1"/>
</dbReference>
<dbReference type="InterPro" id="IPR036390">
    <property type="entry name" value="WH_DNA-bd_sf"/>
</dbReference>